<feature type="signal peptide" evidence="6">
    <location>
        <begin position="1"/>
        <end position="25"/>
    </location>
</feature>
<dbReference type="InterPro" id="IPR007016">
    <property type="entry name" value="O-antigen_ligase-rel_domated"/>
</dbReference>
<dbReference type="PANTHER" id="PTHR37422">
    <property type="entry name" value="TEICHURONIC ACID BIOSYNTHESIS PROTEIN TUAE"/>
    <property type="match status" value="1"/>
</dbReference>
<comment type="subcellular location">
    <subcellularLocation>
        <location evidence="1">Membrane</location>
        <topology evidence="1">Multi-pass membrane protein</topology>
    </subcellularLocation>
</comment>
<feature type="transmembrane region" description="Helical" evidence="5">
    <location>
        <begin position="683"/>
        <end position="703"/>
    </location>
</feature>
<feature type="transmembrane region" description="Helical" evidence="5">
    <location>
        <begin position="573"/>
        <end position="595"/>
    </location>
</feature>
<evidence type="ECO:0000256" key="1">
    <source>
        <dbReference type="ARBA" id="ARBA00004141"/>
    </source>
</evidence>
<dbReference type="GO" id="GO:0016020">
    <property type="term" value="C:membrane"/>
    <property type="evidence" value="ECO:0007669"/>
    <property type="project" value="UniProtKB-SubCell"/>
</dbReference>
<feature type="transmembrane region" description="Helical" evidence="5">
    <location>
        <begin position="644"/>
        <end position="671"/>
    </location>
</feature>
<feature type="chain" id="PRO_5032412991" description="O-antigen ligase-related domain-containing protein" evidence="6">
    <location>
        <begin position="26"/>
        <end position="826"/>
    </location>
</feature>
<feature type="transmembrane region" description="Helical" evidence="5">
    <location>
        <begin position="771"/>
        <end position="789"/>
    </location>
</feature>
<evidence type="ECO:0000256" key="6">
    <source>
        <dbReference type="SAM" id="SignalP"/>
    </source>
</evidence>
<proteinExistence type="predicted"/>
<gene>
    <name evidence="8" type="ORF">SNEC2469_LOCUS27797</name>
</gene>
<keyword evidence="3 5" id="KW-1133">Transmembrane helix</keyword>
<dbReference type="EMBL" id="CAJNJA010059200">
    <property type="protein sequence ID" value="CAE7866864.1"/>
    <property type="molecule type" value="Genomic_DNA"/>
</dbReference>
<keyword evidence="6" id="KW-0732">Signal</keyword>
<dbReference type="AlphaFoldDB" id="A0A813AFS5"/>
<evidence type="ECO:0000259" key="7">
    <source>
        <dbReference type="Pfam" id="PF04932"/>
    </source>
</evidence>
<comment type="caution">
    <text evidence="8">The sequence shown here is derived from an EMBL/GenBank/DDBJ whole genome shotgun (WGS) entry which is preliminary data.</text>
</comment>
<evidence type="ECO:0000256" key="2">
    <source>
        <dbReference type="ARBA" id="ARBA00022692"/>
    </source>
</evidence>
<name>A0A813AFS5_9DINO</name>
<protein>
    <recommendedName>
        <fullName evidence="7">O-antigen ligase-related domain-containing protein</fullName>
    </recommendedName>
</protein>
<feature type="non-terminal residue" evidence="8">
    <location>
        <position position="1"/>
    </location>
</feature>
<reference evidence="8" key="1">
    <citation type="submission" date="2021-02" db="EMBL/GenBank/DDBJ databases">
        <authorList>
            <person name="Dougan E. K."/>
            <person name="Rhodes N."/>
            <person name="Thang M."/>
            <person name="Chan C."/>
        </authorList>
    </citation>
    <scope>NUCLEOTIDE SEQUENCE</scope>
</reference>
<sequence length="826" mass="90549">MNHGVLRIAGLAVVTFVGVPAIAETDPVDAEFCIECVQVRVGPPVVVRGPFPDELDAPFTALRLADGSFRGFSANGSTYAIEGASLLDLDGPRREVLRAGNSGQESECGRWLTSAVRSENAVLGFVHQESICDYGPQGQTDKTMAIATSSDDGLTWIDLGTVISGRDSPRPGTTSGEGDCTMVDGTDGYLYAYCLRNSDWQTIVARARATEPAVWHKFYQGDWTEPGLDGEATAIGFLGPGAGYLQQHDRVATVTNDPWFGGVRLSFSADGVSFVDLEEPLIAVDGSDWNRPADTDLIAYVTILNPETGSNAVNDRFLLSYVYVPPGKGFENRYLVHHEVALSIETAPVPVQSSLALTRWADPTQEAYLASSGPLTGERLGYRQDSIVAYLMTRAPDGAASVKVAECSRDWSGQLGHQLAEDDGCGNGYVRQRTAGWLYRDEQPGTVPVYRCISETRNLRHVTFSTRNLVFLIAILAMNYTLMRPSPVDLLFIGSLLITLLYLTVSETTVITRRAIYLMLILGAWAVSYFLASLPHLGEEFVAFELLAKSFAISIGFIGGAVSMSWGRQNFETFIKIYVVSCVIASILGTIGFLIQHPLLTWDGRAKGLIDDPNMYGSFLIPGLIFCAYLIPRARISKWLVLGAMGIILLGIMLSFSRIALVAALLCLFAYIFFENRKRPRRLILIVGGFLLAGLTLFLIASLTSADFTEKLLDRLTFAKAYDLGEDGRYGRYLQVLPMIIQDPIGVGVLQLEKIFPEPIHNIWLSSFVNYGWGGGIAWVTLVVGSFVVSIRNYRRTREPIVIALLWSLIGVILCASLHEGEHWRH</sequence>
<evidence type="ECO:0000256" key="4">
    <source>
        <dbReference type="ARBA" id="ARBA00023136"/>
    </source>
</evidence>
<accession>A0A813AFS5</accession>
<keyword evidence="4 5" id="KW-0472">Membrane</keyword>
<feature type="domain" description="O-antigen ligase-related" evidence="7">
    <location>
        <begin position="644"/>
        <end position="780"/>
    </location>
</feature>
<dbReference type="Proteomes" id="UP000601435">
    <property type="component" value="Unassembled WGS sequence"/>
</dbReference>
<evidence type="ECO:0000313" key="9">
    <source>
        <dbReference type="Proteomes" id="UP000601435"/>
    </source>
</evidence>
<feature type="transmembrane region" description="Helical" evidence="5">
    <location>
        <begin position="801"/>
        <end position="819"/>
    </location>
</feature>
<organism evidence="8 9">
    <name type="scientific">Symbiodinium necroappetens</name>
    <dbReference type="NCBI Taxonomy" id="1628268"/>
    <lineage>
        <taxon>Eukaryota</taxon>
        <taxon>Sar</taxon>
        <taxon>Alveolata</taxon>
        <taxon>Dinophyceae</taxon>
        <taxon>Suessiales</taxon>
        <taxon>Symbiodiniaceae</taxon>
        <taxon>Symbiodinium</taxon>
    </lineage>
</organism>
<feature type="transmembrane region" description="Helical" evidence="5">
    <location>
        <begin position="615"/>
        <end position="632"/>
    </location>
</feature>
<dbReference type="PANTHER" id="PTHR37422:SF21">
    <property type="entry name" value="EXOQ-LIKE PROTEIN"/>
    <property type="match status" value="1"/>
</dbReference>
<evidence type="ECO:0000256" key="5">
    <source>
        <dbReference type="SAM" id="Phobius"/>
    </source>
</evidence>
<keyword evidence="2 5" id="KW-0812">Transmembrane</keyword>
<keyword evidence="9" id="KW-1185">Reference proteome</keyword>
<feature type="transmembrane region" description="Helical" evidence="5">
    <location>
        <begin position="490"/>
        <end position="509"/>
    </location>
</feature>
<feature type="transmembrane region" description="Helical" evidence="5">
    <location>
        <begin position="546"/>
        <end position="567"/>
    </location>
</feature>
<dbReference type="InterPro" id="IPR051533">
    <property type="entry name" value="WaaL-like"/>
</dbReference>
<evidence type="ECO:0000313" key="8">
    <source>
        <dbReference type="EMBL" id="CAE7866864.1"/>
    </source>
</evidence>
<evidence type="ECO:0000256" key="3">
    <source>
        <dbReference type="ARBA" id="ARBA00022989"/>
    </source>
</evidence>
<feature type="transmembrane region" description="Helical" evidence="5">
    <location>
        <begin position="515"/>
        <end position="534"/>
    </location>
</feature>
<dbReference type="Pfam" id="PF04932">
    <property type="entry name" value="Wzy_C"/>
    <property type="match status" value="1"/>
</dbReference>